<feature type="non-terminal residue" evidence="2">
    <location>
        <position position="80"/>
    </location>
</feature>
<evidence type="ECO:0000313" key="3">
    <source>
        <dbReference type="Proteomes" id="UP001139028"/>
    </source>
</evidence>
<feature type="domain" description="DUF2126" evidence="1">
    <location>
        <begin position="1"/>
        <end position="80"/>
    </location>
</feature>
<dbReference type="InterPro" id="IPR018667">
    <property type="entry name" value="DUF2126"/>
</dbReference>
<protein>
    <submittedName>
        <fullName evidence="2">Transglutaminase family protein</fullName>
    </submittedName>
</protein>
<evidence type="ECO:0000259" key="1">
    <source>
        <dbReference type="Pfam" id="PF09899"/>
    </source>
</evidence>
<proteinExistence type="predicted"/>
<dbReference type="AlphaFoldDB" id="A0A9X2ERU2"/>
<accession>A0A9X2ERU2</accession>
<organism evidence="2 3">
    <name type="scientific">Microbulbifer okhotskensis</name>
    <dbReference type="NCBI Taxonomy" id="2926617"/>
    <lineage>
        <taxon>Bacteria</taxon>
        <taxon>Pseudomonadati</taxon>
        <taxon>Pseudomonadota</taxon>
        <taxon>Gammaproteobacteria</taxon>
        <taxon>Cellvibrionales</taxon>
        <taxon>Microbulbiferaceae</taxon>
        <taxon>Microbulbifer</taxon>
    </lineage>
</organism>
<reference evidence="2" key="1">
    <citation type="journal article" date="2022" name="Arch. Microbiol.">
        <title>Microbulbifer okhotskensis sp. nov., isolated from a deep bottom sediment of the Okhotsk Sea.</title>
        <authorList>
            <person name="Romanenko L."/>
            <person name="Kurilenko V."/>
            <person name="Otstavnykh N."/>
            <person name="Velansky P."/>
            <person name="Isaeva M."/>
            <person name="Mikhailov V."/>
        </authorList>
    </citation>
    <scope>NUCLEOTIDE SEQUENCE</scope>
    <source>
        <strain evidence="2">OS29</strain>
    </source>
</reference>
<dbReference type="Proteomes" id="UP001139028">
    <property type="component" value="Unassembled WGS sequence"/>
</dbReference>
<name>A0A9X2ERU2_9GAMM</name>
<comment type="caution">
    <text evidence="2">The sequence shown here is derived from an EMBL/GenBank/DDBJ whole genome shotgun (WGS) entry which is preliminary data.</text>
</comment>
<feature type="non-terminal residue" evidence="2">
    <location>
        <position position="1"/>
    </location>
</feature>
<gene>
    <name evidence="2" type="ORF">MO867_23055</name>
</gene>
<dbReference type="RefSeq" id="WP_252473488.1">
    <property type="nucleotide sequence ID" value="NZ_JALBWM010000497.1"/>
</dbReference>
<keyword evidence="3" id="KW-1185">Reference proteome</keyword>
<dbReference type="EMBL" id="JALBWM010000497">
    <property type="protein sequence ID" value="MCO1337202.1"/>
    <property type="molecule type" value="Genomic_DNA"/>
</dbReference>
<sequence length="80" mass="8949">QLPANLDPLKADLSDDLERQRLARLLQRGLNTATGYVLPLGRDDLGERWRSCSWEMRRGALVLIPGDAPLGFRLPLNSLP</sequence>
<dbReference type="Pfam" id="PF09899">
    <property type="entry name" value="DUF2126"/>
    <property type="match status" value="1"/>
</dbReference>
<evidence type="ECO:0000313" key="2">
    <source>
        <dbReference type="EMBL" id="MCO1337202.1"/>
    </source>
</evidence>